<evidence type="ECO:0000313" key="4">
    <source>
        <dbReference type="Proteomes" id="UP001172155"/>
    </source>
</evidence>
<feature type="transmembrane region" description="Helical" evidence="2">
    <location>
        <begin position="16"/>
        <end position="37"/>
    </location>
</feature>
<feature type="region of interest" description="Disordered" evidence="1">
    <location>
        <begin position="254"/>
        <end position="287"/>
    </location>
</feature>
<gene>
    <name evidence="3" type="ORF">B0T18DRAFT_451429</name>
</gene>
<proteinExistence type="predicted"/>
<keyword evidence="2" id="KW-0472">Membrane</keyword>
<keyword evidence="4" id="KW-1185">Reference proteome</keyword>
<comment type="caution">
    <text evidence="3">The sequence shown here is derived from an EMBL/GenBank/DDBJ whole genome shotgun (WGS) entry which is preliminary data.</text>
</comment>
<dbReference type="AlphaFoldDB" id="A0AA40F954"/>
<dbReference type="Proteomes" id="UP001172155">
    <property type="component" value="Unassembled WGS sequence"/>
</dbReference>
<dbReference type="EMBL" id="JAUKUD010000001">
    <property type="protein sequence ID" value="KAK0753006.1"/>
    <property type="molecule type" value="Genomic_DNA"/>
</dbReference>
<organism evidence="3 4">
    <name type="scientific">Schizothecium vesticola</name>
    <dbReference type="NCBI Taxonomy" id="314040"/>
    <lineage>
        <taxon>Eukaryota</taxon>
        <taxon>Fungi</taxon>
        <taxon>Dikarya</taxon>
        <taxon>Ascomycota</taxon>
        <taxon>Pezizomycotina</taxon>
        <taxon>Sordariomycetes</taxon>
        <taxon>Sordariomycetidae</taxon>
        <taxon>Sordariales</taxon>
        <taxon>Schizotheciaceae</taxon>
        <taxon>Schizothecium</taxon>
    </lineage>
</organism>
<sequence>MKEAPDSSSTTDMVSAISSVIAVVFALVTVVTVYVAARQLLSERCEYQMGLSLDALGPWHTKIKTRRLLGLQQQIATPVISVQTLLKQDWNPDLTLPAGFAGLEDGSRIDSERAPAKASWVNFLQALGIQPADESLYRMHDQSVLVNGIILMRWAGKDLVSVGTILGFQSCDEEPNLRNPMRLPMQWHGPPGWLQFRQSPEGCVAIRLSRGLHEYYARLPRPSEPHLLRARLWWTVGAMLVREDKALFISGVDGRNRPRAEPTMMPEKEADPDSNRPHRLKPQKPDKATASNILFSNLMRSQNPGERTARWLETTQPGSGADDLHNGEPPYPWGPGPWGPWGKWRKEEGRMLVLYSSPGELYSVLEGELIASRGLHIKGCLEYCRIFVDHSKEAHEKFEYRLGDLYMDRTLLGLLKDAMTLLKAEGYYFTPNKKLAWDVDHILGHDNCFILPLDDVALFQKASYTLREKGHAHPDLVWAIVVCPKLYEDLADFFHKMECLSALGNFVSCTREVLDCTALMAANQTEDSEVMDNTREYSIPLYEDGRFSSSELLAAFIDLTVTAFWVNKRWISSVWAYDPLIPSTVTMC</sequence>
<reference evidence="3" key="1">
    <citation type="submission" date="2023-06" db="EMBL/GenBank/DDBJ databases">
        <title>Genome-scale phylogeny and comparative genomics of the fungal order Sordariales.</title>
        <authorList>
            <consortium name="Lawrence Berkeley National Laboratory"/>
            <person name="Hensen N."/>
            <person name="Bonometti L."/>
            <person name="Westerberg I."/>
            <person name="Brannstrom I.O."/>
            <person name="Guillou S."/>
            <person name="Cros-Aarteil S."/>
            <person name="Calhoun S."/>
            <person name="Haridas S."/>
            <person name="Kuo A."/>
            <person name="Mondo S."/>
            <person name="Pangilinan J."/>
            <person name="Riley R."/>
            <person name="LaButti K."/>
            <person name="Andreopoulos B."/>
            <person name="Lipzen A."/>
            <person name="Chen C."/>
            <person name="Yanf M."/>
            <person name="Daum C."/>
            <person name="Ng V."/>
            <person name="Clum A."/>
            <person name="Steindorff A."/>
            <person name="Ohm R."/>
            <person name="Martin F."/>
            <person name="Silar P."/>
            <person name="Natvig D."/>
            <person name="Lalanne C."/>
            <person name="Gautier V."/>
            <person name="Ament-velasquez S.L."/>
            <person name="Kruys A."/>
            <person name="Hutchinson M.I."/>
            <person name="Powell A.J."/>
            <person name="Barry K."/>
            <person name="Miller A.N."/>
            <person name="Grigoriev I.V."/>
            <person name="Debuchy R."/>
            <person name="Gladieux P."/>
            <person name="Thoren M.H."/>
            <person name="Johannesson H."/>
        </authorList>
    </citation>
    <scope>NUCLEOTIDE SEQUENCE</scope>
    <source>
        <strain evidence="3">SMH3187-1</strain>
    </source>
</reference>
<accession>A0AA40F954</accession>
<name>A0AA40F954_9PEZI</name>
<evidence type="ECO:0000256" key="1">
    <source>
        <dbReference type="SAM" id="MobiDB-lite"/>
    </source>
</evidence>
<protein>
    <submittedName>
        <fullName evidence="3">Uncharacterized protein</fullName>
    </submittedName>
</protein>
<evidence type="ECO:0000256" key="2">
    <source>
        <dbReference type="SAM" id="Phobius"/>
    </source>
</evidence>
<evidence type="ECO:0000313" key="3">
    <source>
        <dbReference type="EMBL" id="KAK0753006.1"/>
    </source>
</evidence>
<keyword evidence="2" id="KW-1133">Transmembrane helix</keyword>
<feature type="compositionally biased region" description="Basic and acidic residues" evidence="1">
    <location>
        <begin position="254"/>
        <end position="276"/>
    </location>
</feature>
<keyword evidence="2" id="KW-0812">Transmembrane</keyword>